<dbReference type="GO" id="GO:0009738">
    <property type="term" value="P:abscisic acid-activated signaling pathway"/>
    <property type="evidence" value="ECO:0007669"/>
    <property type="project" value="InterPro"/>
</dbReference>
<dbReference type="GO" id="GO:0005737">
    <property type="term" value="C:cytoplasm"/>
    <property type="evidence" value="ECO:0007669"/>
    <property type="project" value="TreeGrafter"/>
</dbReference>
<reference evidence="3" key="2">
    <citation type="journal article" date="2024" name="Plant">
        <title>Genomic evolution and insights into agronomic trait innovations of Sesamum species.</title>
        <authorList>
            <person name="Miao H."/>
            <person name="Wang L."/>
            <person name="Qu L."/>
            <person name="Liu H."/>
            <person name="Sun Y."/>
            <person name="Le M."/>
            <person name="Wang Q."/>
            <person name="Wei S."/>
            <person name="Zheng Y."/>
            <person name="Lin W."/>
            <person name="Duan Y."/>
            <person name="Cao H."/>
            <person name="Xiong S."/>
            <person name="Wang X."/>
            <person name="Wei L."/>
            <person name="Li C."/>
            <person name="Ma Q."/>
            <person name="Ju M."/>
            <person name="Zhao R."/>
            <person name="Li G."/>
            <person name="Mu C."/>
            <person name="Tian Q."/>
            <person name="Mei H."/>
            <person name="Zhang T."/>
            <person name="Gao T."/>
            <person name="Zhang H."/>
        </authorList>
    </citation>
    <scope>NUCLEOTIDE SEQUENCE</scope>
    <source>
        <strain evidence="3">G02</strain>
    </source>
</reference>
<dbReference type="GO" id="GO:0004864">
    <property type="term" value="F:protein phosphatase inhibitor activity"/>
    <property type="evidence" value="ECO:0007669"/>
    <property type="project" value="InterPro"/>
</dbReference>
<accession>A0AAW2UBX2</accession>
<dbReference type="AlphaFoldDB" id="A0AAW2UBX2"/>
<dbReference type="GO" id="GO:0005634">
    <property type="term" value="C:nucleus"/>
    <property type="evidence" value="ECO:0007669"/>
    <property type="project" value="TreeGrafter"/>
</dbReference>
<feature type="domain" description="Bet v I/Major latex protein" evidence="2">
    <location>
        <begin position="1"/>
        <end position="154"/>
    </location>
</feature>
<evidence type="ECO:0000313" key="3">
    <source>
        <dbReference type="EMBL" id="KAL0414790.1"/>
    </source>
</evidence>
<comment type="similarity">
    <text evidence="1">Belongs to the BetVI family.</text>
</comment>
<dbReference type="PANTHER" id="PTHR31213:SF55">
    <property type="entry name" value="STRESS-INDUCED PROTEIN SAM22"/>
    <property type="match status" value="1"/>
</dbReference>
<dbReference type="GO" id="GO:0006952">
    <property type="term" value="P:defense response"/>
    <property type="evidence" value="ECO:0007669"/>
    <property type="project" value="InterPro"/>
</dbReference>
<dbReference type="PRINTS" id="PR00634">
    <property type="entry name" value="BETALLERGEN"/>
</dbReference>
<protein>
    <submittedName>
        <fullName evidence="3">Major allergen Pru av 1</fullName>
    </submittedName>
</protein>
<proteinExistence type="inferred from homology"/>
<sequence>MGVLTYEDEVIVSIPPVRLFKSFVLDGDSLIPKILPQAFKSFQILEGDGGPGTIKLVTFADGSPYKTAKHRVDEIDEENYIYKYSVIGGDALGEDLDSITQGFKIEGGADGGSVLKTTSTFHIKGEDHVVEEKIKSGRERAKSIFKAVEAHLHAHPHEYN</sequence>
<dbReference type="EMBL" id="JACGWJ010000006">
    <property type="protein sequence ID" value="KAL0414790.1"/>
    <property type="molecule type" value="Genomic_DNA"/>
</dbReference>
<dbReference type="CDD" id="cd07816">
    <property type="entry name" value="Bet_v1-like"/>
    <property type="match status" value="1"/>
</dbReference>
<dbReference type="Gene3D" id="3.30.530.20">
    <property type="match status" value="1"/>
</dbReference>
<name>A0AAW2UBX2_SESRA</name>
<comment type="caution">
    <text evidence="3">The sequence shown here is derived from an EMBL/GenBank/DDBJ whole genome shotgun (WGS) entry which is preliminary data.</text>
</comment>
<reference evidence="3" key="1">
    <citation type="submission" date="2020-06" db="EMBL/GenBank/DDBJ databases">
        <authorList>
            <person name="Li T."/>
            <person name="Hu X."/>
            <person name="Zhang T."/>
            <person name="Song X."/>
            <person name="Zhang H."/>
            <person name="Dai N."/>
            <person name="Sheng W."/>
            <person name="Hou X."/>
            <person name="Wei L."/>
        </authorList>
    </citation>
    <scope>NUCLEOTIDE SEQUENCE</scope>
    <source>
        <strain evidence="3">G02</strain>
        <tissue evidence="3">Leaf</tissue>
    </source>
</reference>
<gene>
    <name evidence="3" type="ORF">Sradi_1680700</name>
</gene>
<dbReference type="InterPro" id="IPR023393">
    <property type="entry name" value="START-like_dom_sf"/>
</dbReference>
<dbReference type="InterPro" id="IPR024949">
    <property type="entry name" value="Bet_v_I_allergen"/>
</dbReference>
<dbReference type="InterPro" id="IPR050279">
    <property type="entry name" value="Plant_def-hormone_signal"/>
</dbReference>
<evidence type="ECO:0000259" key="2">
    <source>
        <dbReference type="Pfam" id="PF00407"/>
    </source>
</evidence>
<dbReference type="InterPro" id="IPR000916">
    <property type="entry name" value="Bet_v_I/MLP"/>
</dbReference>
<dbReference type="SUPFAM" id="SSF55961">
    <property type="entry name" value="Bet v1-like"/>
    <property type="match status" value="1"/>
</dbReference>
<dbReference type="PANTHER" id="PTHR31213">
    <property type="entry name" value="OS08G0374000 PROTEIN-RELATED"/>
    <property type="match status" value="1"/>
</dbReference>
<dbReference type="GO" id="GO:0038023">
    <property type="term" value="F:signaling receptor activity"/>
    <property type="evidence" value="ECO:0007669"/>
    <property type="project" value="InterPro"/>
</dbReference>
<dbReference type="GO" id="GO:0010427">
    <property type="term" value="F:abscisic acid binding"/>
    <property type="evidence" value="ECO:0007669"/>
    <property type="project" value="InterPro"/>
</dbReference>
<dbReference type="FunFam" id="3.30.530.20:FF:000007">
    <property type="entry name" value="Major pollen allergen Bet v 1-A"/>
    <property type="match status" value="1"/>
</dbReference>
<evidence type="ECO:0000256" key="1">
    <source>
        <dbReference type="ARBA" id="ARBA00009744"/>
    </source>
</evidence>
<organism evidence="3">
    <name type="scientific">Sesamum radiatum</name>
    <name type="common">Black benniseed</name>
    <dbReference type="NCBI Taxonomy" id="300843"/>
    <lineage>
        <taxon>Eukaryota</taxon>
        <taxon>Viridiplantae</taxon>
        <taxon>Streptophyta</taxon>
        <taxon>Embryophyta</taxon>
        <taxon>Tracheophyta</taxon>
        <taxon>Spermatophyta</taxon>
        <taxon>Magnoliopsida</taxon>
        <taxon>eudicotyledons</taxon>
        <taxon>Gunneridae</taxon>
        <taxon>Pentapetalae</taxon>
        <taxon>asterids</taxon>
        <taxon>lamiids</taxon>
        <taxon>Lamiales</taxon>
        <taxon>Pedaliaceae</taxon>
        <taxon>Sesamum</taxon>
    </lineage>
</organism>
<dbReference type="Pfam" id="PF00407">
    <property type="entry name" value="Bet_v_1"/>
    <property type="match status" value="1"/>
</dbReference>